<evidence type="ECO:0000313" key="3">
    <source>
        <dbReference type="Proteomes" id="UP000315312"/>
    </source>
</evidence>
<dbReference type="RefSeq" id="WP_133610155.1">
    <property type="nucleotide sequence ID" value="NZ_SNZC01000004.1"/>
</dbReference>
<organism evidence="2 3">
    <name type="scientific">Flavobacterium cheniae</name>
    <dbReference type="NCBI Taxonomy" id="295428"/>
    <lineage>
        <taxon>Bacteria</taxon>
        <taxon>Pseudomonadati</taxon>
        <taxon>Bacteroidota</taxon>
        <taxon>Flavobacteriia</taxon>
        <taxon>Flavobacteriales</taxon>
        <taxon>Flavobacteriaceae</taxon>
        <taxon>Flavobacterium</taxon>
    </lineage>
</organism>
<name>A0A562KFN0_9FLAO</name>
<proteinExistence type="predicted"/>
<dbReference type="OrthoDB" id="1048580at2"/>
<dbReference type="Proteomes" id="UP000315312">
    <property type="component" value="Unassembled WGS sequence"/>
</dbReference>
<protein>
    <recommendedName>
        <fullName evidence="4">YD repeat-containing protein</fullName>
    </recommendedName>
</protein>
<dbReference type="EMBL" id="VLKM01000006">
    <property type="protein sequence ID" value="TWH94229.1"/>
    <property type="molecule type" value="Genomic_DNA"/>
</dbReference>
<keyword evidence="1" id="KW-0732">Signal</keyword>
<feature type="chain" id="PRO_5023067221" description="YD repeat-containing protein" evidence="1">
    <location>
        <begin position="20"/>
        <end position="254"/>
    </location>
</feature>
<keyword evidence="3" id="KW-1185">Reference proteome</keyword>
<evidence type="ECO:0000313" key="2">
    <source>
        <dbReference type="EMBL" id="TWH94229.1"/>
    </source>
</evidence>
<gene>
    <name evidence="2" type="ORF">IP97_01787</name>
</gene>
<reference evidence="2 3" key="1">
    <citation type="journal article" date="2015" name="Stand. Genomic Sci.">
        <title>Genomic Encyclopedia of Bacterial and Archaeal Type Strains, Phase III: the genomes of soil and plant-associated and newly described type strains.</title>
        <authorList>
            <person name="Whitman W.B."/>
            <person name="Woyke T."/>
            <person name="Klenk H.P."/>
            <person name="Zhou Y."/>
            <person name="Lilburn T.G."/>
            <person name="Beck B.J."/>
            <person name="De Vos P."/>
            <person name="Vandamme P."/>
            <person name="Eisen J.A."/>
            <person name="Garrity G."/>
            <person name="Hugenholtz P."/>
            <person name="Kyrpides N.C."/>
        </authorList>
    </citation>
    <scope>NUCLEOTIDE SEQUENCE [LARGE SCALE GENOMIC DNA]</scope>
    <source>
        <strain evidence="2 3">CGMCC 1.6844</strain>
    </source>
</reference>
<comment type="caution">
    <text evidence="2">The sequence shown here is derived from an EMBL/GenBank/DDBJ whole genome shotgun (WGS) entry which is preliminary data.</text>
</comment>
<sequence>MKTRIILILTLCFSLLVTAQNKESFNEIPIVAFKVTIDSDTEIKLKFGNFANLDNLNNVEIKNTSKSITKKDTIKTFDNKNRVIQKMINIANTRSFEYLSNVTYDDILNIRLEKVNHGHIDTTAAGKLEIKNNQILSSENVLYYIMDEEFNVYQNKKLVISLITEHYDRVQHIFYFEYNSNGDIIRIDDEVPTKKLVEDFKQGKPITPRNFVNTPIKNGSIIYKYIYDKQNNWIERKMFKIENNKEVLIETHRK</sequence>
<evidence type="ECO:0000256" key="1">
    <source>
        <dbReference type="SAM" id="SignalP"/>
    </source>
</evidence>
<dbReference type="AlphaFoldDB" id="A0A562KFN0"/>
<accession>A0A562KFN0</accession>
<feature type="signal peptide" evidence="1">
    <location>
        <begin position="1"/>
        <end position="19"/>
    </location>
</feature>
<evidence type="ECO:0008006" key="4">
    <source>
        <dbReference type="Google" id="ProtNLM"/>
    </source>
</evidence>